<keyword evidence="3" id="KW-1185">Reference proteome</keyword>
<sequence>MLLKKGFIPIIQQCLQIDSWFHITPFHWDAPHGEFKIKNTLSSRFWRVAGCTYFYITGSLILLSALENNASNDLANRSLTLFMGIILMCAGSILWTLHTAYIRIVAVLNGLLKLEQQMEPDAVMNPKDSRTILVKWILKVFVVSGKCYAVLGTLGAGWDPKFPTNSIALYTPDLENLKNMYWNILFRLLTIVINFAVWHVAGFLGAFGCLTMIVPMEAVRVFQLSLLNYTHTSVSLEMWLKVKCLYDRQRLLIQKFNEVYANGMIVHVLLFISFAQVCSVYCLVRCVGLPVPILFTLLFIVFDDYVAVVGVYGCAGEVNKTSKHVTEELKRTSRNKKGILAQKTISGFPDLRIRFGSANFIEQTTPLQFLNFNNCRIVDLLLFKR</sequence>
<gene>
    <name evidence="2" type="ORF">ODALV1_LOCUS19423</name>
</gene>
<proteinExistence type="predicted"/>
<comment type="caution">
    <text evidence="2">The sequence shown here is derived from an EMBL/GenBank/DDBJ whole genome shotgun (WGS) entry which is preliminary data.</text>
</comment>
<keyword evidence="1" id="KW-0812">Transmembrane</keyword>
<feature type="transmembrane region" description="Helical" evidence="1">
    <location>
        <begin position="188"/>
        <end position="214"/>
    </location>
</feature>
<keyword evidence="1" id="KW-1133">Transmembrane helix</keyword>
<keyword evidence="1" id="KW-0472">Membrane</keyword>
<evidence type="ECO:0000313" key="3">
    <source>
        <dbReference type="Proteomes" id="UP001642540"/>
    </source>
</evidence>
<feature type="transmembrane region" description="Helical" evidence="1">
    <location>
        <begin position="78"/>
        <end position="97"/>
    </location>
</feature>
<dbReference type="Proteomes" id="UP001642540">
    <property type="component" value="Unassembled WGS sequence"/>
</dbReference>
<feature type="transmembrane region" description="Helical" evidence="1">
    <location>
        <begin position="264"/>
        <end position="284"/>
    </location>
</feature>
<accession>A0ABP1RBQ4</accession>
<reference evidence="2 3" key="1">
    <citation type="submission" date="2024-08" db="EMBL/GenBank/DDBJ databases">
        <authorList>
            <person name="Cucini C."/>
            <person name="Frati F."/>
        </authorList>
    </citation>
    <scope>NUCLEOTIDE SEQUENCE [LARGE SCALE GENOMIC DNA]</scope>
</reference>
<evidence type="ECO:0000313" key="2">
    <source>
        <dbReference type="EMBL" id="CAL8121516.1"/>
    </source>
</evidence>
<name>A0ABP1RBQ4_9HEXA</name>
<dbReference type="EMBL" id="CAXLJM020000065">
    <property type="protein sequence ID" value="CAL8121516.1"/>
    <property type="molecule type" value="Genomic_DNA"/>
</dbReference>
<protein>
    <recommendedName>
        <fullName evidence="4">Odorant receptor</fullName>
    </recommendedName>
</protein>
<organism evidence="2 3">
    <name type="scientific">Orchesella dallaii</name>
    <dbReference type="NCBI Taxonomy" id="48710"/>
    <lineage>
        <taxon>Eukaryota</taxon>
        <taxon>Metazoa</taxon>
        <taxon>Ecdysozoa</taxon>
        <taxon>Arthropoda</taxon>
        <taxon>Hexapoda</taxon>
        <taxon>Collembola</taxon>
        <taxon>Entomobryomorpha</taxon>
        <taxon>Entomobryoidea</taxon>
        <taxon>Orchesellidae</taxon>
        <taxon>Orchesellinae</taxon>
        <taxon>Orchesella</taxon>
    </lineage>
</organism>
<feature type="transmembrane region" description="Helical" evidence="1">
    <location>
        <begin position="45"/>
        <end position="66"/>
    </location>
</feature>
<feature type="transmembrane region" description="Helical" evidence="1">
    <location>
        <begin position="291"/>
        <end position="313"/>
    </location>
</feature>
<evidence type="ECO:0008006" key="4">
    <source>
        <dbReference type="Google" id="ProtNLM"/>
    </source>
</evidence>
<evidence type="ECO:0000256" key="1">
    <source>
        <dbReference type="SAM" id="Phobius"/>
    </source>
</evidence>